<evidence type="ECO:0000256" key="1">
    <source>
        <dbReference type="SAM" id="MobiDB-lite"/>
    </source>
</evidence>
<evidence type="ECO:0000313" key="3">
    <source>
        <dbReference type="EMBL" id="GAA0623026.1"/>
    </source>
</evidence>
<feature type="region of interest" description="Disordered" evidence="1">
    <location>
        <begin position="421"/>
        <end position="443"/>
    </location>
</feature>
<evidence type="ECO:0000313" key="4">
    <source>
        <dbReference type="Proteomes" id="UP001500957"/>
    </source>
</evidence>
<keyword evidence="4" id="KW-1185">Reference proteome</keyword>
<protein>
    <recommendedName>
        <fullName evidence="5">Htaa domain-containing protein</fullName>
    </recommendedName>
</protein>
<name>A0ABP3S158_9ACTN</name>
<dbReference type="RefSeq" id="WP_344605653.1">
    <property type="nucleotide sequence ID" value="NZ_BAAAHE010000021.1"/>
</dbReference>
<keyword evidence="2" id="KW-0732">Signal</keyword>
<gene>
    <name evidence="3" type="ORF">GCM10009547_27550</name>
</gene>
<evidence type="ECO:0000256" key="2">
    <source>
        <dbReference type="SAM" id="SignalP"/>
    </source>
</evidence>
<accession>A0ABP3S158</accession>
<dbReference type="EMBL" id="BAAAHE010000021">
    <property type="protein sequence ID" value="GAA0623026.1"/>
    <property type="molecule type" value="Genomic_DNA"/>
</dbReference>
<organism evidence="3 4">
    <name type="scientific">Sporichthya brevicatena</name>
    <dbReference type="NCBI Taxonomy" id="171442"/>
    <lineage>
        <taxon>Bacteria</taxon>
        <taxon>Bacillati</taxon>
        <taxon>Actinomycetota</taxon>
        <taxon>Actinomycetes</taxon>
        <taxon>Sporichthyales</taxon>
        <taxon>Sporichthyaceae</taxon>
        <taxon>Sporichthya</taxon>
    </lineage>
</organism>
<reference evidence="4" key="1">
    <citation type="journal article" date="2019" name="Int. J. Syst. Evol. Microbiol.">
        <title>The Global Catalogue of Microorganisms (GCM) 10K type strain sequencing project: providing services to taxonomists for standard genome sequencing and annotation.</title>
        <authorList>
            <consortium name="The Broad Institute Genomics Platform"/>
            <consortium name="The Broad Institute Genome Sequencing Center for Infectious Disease"/>
            <person name="Wu L."/>
            <person name="Ma J."/>
        </authorList>
    </citation>
    <scope>NUCLEOTIDE SEQUENCE [LARGE SCALE GENOMIC DNA]</scope>
    <source>
        <strain evidence="4">JCM 10671</strain>
    </source>
</reference>
<proteinExistence type="predicted"/>
<feature type="signal peptide" evidence="2">
    <location>
        <begin position="1"/>
        <end position="39"/>
    </location>
</feature>
<feature type="chain" id="PRO_5045673300" description="Htaa domain-containing protein" evidence="2">
    <location>
        <begin position="40"/>
        <end position="470"/>
    </location>
</feature>
<feature type="compositionally biased region" description="Low complexity" evidence="1">
    <location>
        <begin position="428"/>
        <end position="437"/>
    </location>
</feature>
<dbReference type="Proteomes" id="UP001500957">
    <property type="component" value="Unassembled WGS sequence"/>
</dbReference>
<evidence type="ECO:0008006" key="5">
    <source>
        <dbReference type="Google" id="ProtNLM"/>
    </source>
</evidence>
<sequence>MKTHQKREARHGLRRVTAVTGAAALAAATLVVGATQATAAEQTITGASFTWGLTDYIQYTGTGAPGTCHYLSAGSLDGTSGANTQSSYKAVDGNVTIKLGDGDPTWATKCSGFGNFTGGQTATGSPANQRVVWSGGTGTRDSSTGEATITFPGTLSVKFSGAPFRIVDPVLTIDSAGTGTLKATIKAGADPLATVDTPGVTVAELTGLNTGSTAEFTTTPTFAGRTITVGANTVPTEAVQTAYDALGADRWGAWPESFVNAANTGSVNAGGRFYNSGTTTTGDGFKYPLPITVNYGTVTGGETPGDGQTITVTVPEAPEECAGEVVWALKNGTDGDVALTPGTAGADHLPFTGALDPITFTDGRTGDGAACYPSFGVSGQVSDFTGPEGATISGANLGWTPNVTGAGLTAGAPVASGIGGGSGLSQPATLATTTAGSTGSGDAGADLELKAPLDADAGDYEGTLTLTALT</sequence>
<comment type="caution">
    <text evidence="3">The sequence shown here is derived from an EMBL/GenBank/DDBJ whole genome shotgun (WGS) entry which is preliminary data.</text>
</comment>